<sequence>MVTAGRPEVSGTDRLHYEQTELHDAQLLAYDESGEGRIVEVFGDVATAEHIVIFVPGNDNGLGNYFDENRPTGPRASGWTLGRMLRTLGRNDHVAVIVWVGYRTPWGFLESFSRTLAERGAIDLARLTRILPHSAHVTLVGHSYGAVVCGLALPSARVDDCVVLGSPGMGTSSREDLCFAGNLWAALGPSDWIRYFPRVKIGRLGHGPSPVRAQHGAVVFDTGAIRGHCGYFADASESLRNIARIGLGRYDEVTRPGQLPPRLTASAIHEDRSILGTRECR</sequence>
<evidence type="ECO:0000259" key="1">
    <source>
        <dbReference type="Pfam" id="PF06259"/>
    </source>
</evidence>
<dbReference type="EMBL" id="MRBO01000792">
    <property type="protein sequence ID" value="KAB2581759.1"/>
    <property type="molecule type" value="Genomic_DNA"/>
</dbReference>
<reference evidence="2 3" key="1">
    <citation type="journal article" date="2017" name="Poromechanics V (2013)">
        <title>Genomic Characterization of the Arsenic-Tolerant Actinobacterium, &lt;i&gt;Rhodococcus erythropolis&lt;/i&gt; S43.</title>
        <authorList>
            <person name="Retamal-Morales G."/>
            <person name="Mehnert M."/>
            <person name="Schwabe R."/>
            <person name="Tischler D."/>
            <person name="Schloemann M."/>
            <person name="Levican G.J."/>
        </authorList>
    </citation>
    <scope>NUCLEOTIDE SEQUENCE [LARGE SCALE GENOMIC DNA]</scope>
    <source>
        <strain evidence="2 3">S43</strain>
    </source>
</reference>
<protein>
    <recommendedName>
        <fullName evidence="1">DUF1023 domain-containing protein</fullName>
    </recommendedName>
</protein>
<organism evidence="2 3">
    <name type="scientific">Rhodococcus erythropolis</name>
    <name type="common">Arthrobacter picolinophilus</name>
    <dbReference type="NCBI Taxonomy" id="1833"/>
    <lineage>
        <taxon>Bacteria</taxon>
        <taxon>Bacillati</taxon>
        <taxon>Actinomycetota</taxon>
        <taxon>Actinomycetes</taxon>
        <taxon>Mycobacteriales</taxon>
        <taxon>Nocardiaceae</taxon>
        <taxon>Rhodococcus</taxon>
        <taxon>Rhodococcus erythropolis group</taxon>
    </lineage>
</organism>
<dbReference type="AlphaFoldDB" id="A0A0C3ABT3"/>
<evidence type="ECO:0000313" key="3">
    <source>
        <dbReference type="Proteomes" id="UP000325576"/>
    </source>
</evidence>
<dbReference type="ESTHER" id="rhoer-a0a0c3abt3">
    <property type="family name" value="Duf_1023"/>
</dbReference>
<proteinExistence type="predicted"/>
<dbReference type="Pfam" id="PF06259">
    <property type="entry name" value="Abhydrolase_8"/>
    <property type="match status" value="1"/>
</dbReference>
<name>A0A0C3ABT3_RHOER</name>
<evidence type="ECO:0000313" key="2">
    <source>
        <dbReference type="EMBL" id="KAB2581759.1"/>
    </source>
</evidence>
<feature type="domain" description="DUF1023" evidence="1">
    <location>
        <begin position="31"/>
        <end position="200"/>
    </location>
</feature>
<dbReference type="Gene3D" id="3.40.50.1820">
    <property type="entry name" value="alpha/beta hydrolase"/>
    <property type="match status" value="1"/>
</dbReference>
<dbReference type="InterPro" id="IPR029058">
    <property type="entry name" value="AB_hydrolase_fold"/>
</dbReference>
<gene>
    <name evidence="2" type="ORF">BS297_29165</name>
</gene>
<accession>A0A0C3ABT3</accession>
<comment type="caution">
    <text evidence="2">The sequence shown here is derived from an EMBL/GenBank/DDBJ whole genome shotgun (WGS) entry which is preliminary data.</text>
</comment>
<dbReference type="SUPFAM" id="SSF53474">
    <property type="entry name" value="alpha/beta-Hydrolases"/>
    <property type="match status" value="1"/>
</dbReference>
<dbReference type="Proteomes" id="UP000325576">
    <property type="component" value="Unassembled WGS sequence"/>
</dbReference>
<dbReference type="InterPro" id="IPR010427">
    <property type="entry name" value="DUF1023"/>
</dbReference>